<dbReference type="GO" id="GO:0005509">
    <property type="term" value="F:calcium ion binding"/>
    <property type="evidence" value="ECO:0007669"/>
    <property type="project" value="TreeGrafter"/>
</dbReference>
<dbReference type="Gene3D" id="2.60.40.150">
    <property type="entry name" value="C2 domain"/>
    <property type="match status" value="1"/>
</dbReference>
<keyword evidence="2" id="KW-0106">Calcium</keyword>
<dbReference type="Pfam" id="PF00168">
    <property type="entry name" value="C2"/>
    <property type="match status" value="1"/>
</dbReference>
<name>A0A8H7USC3_9FUNG</name>
<evidence type="ECO:0000259" key="3">
    <source>
        <dbReference type="PROSITE" id="PS50004"/>
    </source>
</evidence>
<dbReference type="Proteomes" id="UP000650833">
    <property type="component" value="Unassembled WGS sequence"/>
</dbReference>
<dbReference type="PANTHER" id="PTHR45911:SF4">
    <property type="entry name" value="MULTIPLE C2 AND TRANSMEMBRANE DOMAIN-CONTAINING PROTEIN"/>
    <property type="match status" value="1"/>
</dbReference>
<dbReference type="PROSITE" id="PS50004">
    <property type="entry name" value="C2"/>
    <property type="match status" value="1"/>
</dbReference>
<dbReference type="OrthoDB" id="270970at2759"/>
<feature type="domain" description="C2" evidence="3">
    <location>
        <begin position="1"/>
        <end position="110"/>
    </location>
</feature>
<organism evidence="4 5">
    <name type="scientific">Mucor plumbeus</name>
    <dbReference type="NCBI Taxonomy" id="97098"/>
    <lineage>
        <taxon>Eukaryota</taxon>
        <taxon>Fungi</taxon>
        <taxon>Fungi incertae sedis</taxon>
        <taxon>Mucoromycota</taxon>
        <taxon>Mucoromycotina</taxon>
        <taxon>Mucoromycetes</taxon>
        <taxon>Mucorales</taxon>
        <taxon>Mucorineae</taxon>
        <taxon>Mucoraceae</taxon>
        <taxon>Mucor</taxon>
    </lineage>
</organism>
<accession>A0A8H7USC3</accession>
<dbReference type="PRINTS" id="PR00360">
    <property type="entry name" value="C2DOMAIN"/>
</dbReference>
<comment type="caution">
    <text evidence="4">The sequence shown here is derived from an EMBL/GenBank/DDBJ whole genome shotgun (WGS) entry which is preliminary data.</text>
</comment>
<evidence type="ECO:0000256" key="1">
    <source>
        <dbReference type="ARBA" id="ARBA00022723"/>
    </source>
</evidence>
<evidence type="ECO:0000313" key="5">
    <source>
        <dbReference type="Proteomes" id="UP000650833"/>
    </source>
</evidence>
<dbReference type="InterPro" id="IPR035892">
    <property type="entry name" value="C2_domain_sf"/>
</dbReference>
<reference evidence="4" key="1">
    <citation type="submission" date="2020-12" db="EMBL/GenBank/DDBJ databases">
        <title>Metabolic potential, ecology and presence of endohyphal bacteria is reflected in genomic diversity of Mucoromycotina.</title>
        <authorList>
            <person name="Muszewska A."/>
            <person name="Okrasinska A."/>
            <person name="Steczkiewicz K."/>
            <person name="Drgas O."/>
            <person name="Orlowska M."/>
            <person name="Perlinska-Lenart U."/>
            <person name="Aleksandrzak-Piekarczyk T."/>
            <person name="Szatraj K."/>
            <person name="Zielenkiewicz U."/>
            <person name="Pilsyk S."/>
            <person name="Malc E."/>
            <person name="Mieczkowski P."/>
            <person name="Kruszewska J.S."/>
            <person name="Biernat P."/>
            <person name="Pawlowska J."/>
        </authorList>
    </citation>
    <scope>NUCLEOTIDE SEQUENCE</scope>
    <source>
        <strain evidence="4">CBS 226.32</strain>
    </source>
</reference>
<dbReference type="CDD" id="cd00030">
    <property type="entry name" value="C2"/>
    <property type="match status" value="1"/>
</dbReference>
<dbReference type="EMBL" id="JAEPRC010001018">
    <property type="protein sequence ID" value="KAG2190238.1"/>
    <property type="molecule type" value="Genomic_DNA"/>
</dbReference>
<dbReference type="AlphaFoldDB" id="A0A8H7USC3"/>
<keyword evidence="1" id="KW-0479">Metal-binding</keyword>
<keyword evidence="5" id="KW-1185">Reference proteome</keyword>
<dbReference type="InterPro" id="IPR000008">
    <property type="entry name" value="C2_dom"/>
</dbReference>
<sequence>MLSSHSAPRGVLSVNVVEARNLHKEDVAGHNDPYLELWFDEDYKQRTDTVKDTENPVWNQTFTFNIEEGSSKHKLYFKVLDKDLAGKDKIGEGHLDVAEVFKGAPLSTWAKLPAKLGLTSHGEVHFEVSFRPE</sequence>
<dbReference type="SMART" id="SM00239">
    <property type="entry name" value="C2"/>
    <property type="match status" value="1"/>
</dbReference>
<protein>
    <recommendedName>
        <fullName evidence="3">C2 domain-containing protein</fullName>
    </recommendedName>
</protein>
<dbReference type="SUPFAM" id="SSF49562">
    <property type="entry name" value="C2 domain (Calcium/lipid-binding domain, CaLB)"/>
    <property type="match status" value="1"/>
</dbReference>
<dbReference type="PANTHER" id="PTHR45911">
    <property type="entry name" value="C2 DOMAIN-CONTAINING PROTEIN"/>
    <property type="match status" value="1"/>
</dbReference>
<proteinExistence type="predicted"/>
<evidence type="ECO:0000313" key="4">
    <source>
        <dbReference type="EMBL" id="KAG2190238.1"/>
    </source>
</evidence>
<dbReference type="GO" id="GO:0016020">
    <property type="term" value="C:membrane"/>
    <property type="evidence" value="ECO:0007669"/>
    <property type="project" value="TreeGrafter"/>
</dbReference>
<gene>
    <name evidence="4" type="ORF">INT46_006318</name>
</gene>
<evidence type="ECO:0000256" key="2">
    <source>
        <dbReference type="ARBA" id="ARBA00022837"/>
    </source>
</evidence>